<accession>A0A936Z4Q3</accession>
<gene>
    <name evidence="1" type="ORF">JJ685_24470</name>
</gene>
<proteinExistence type="predicted"/>
<comment type="caution">
    <text evidence="1">The sequence shown here is derived from an EMBL/GenBank/DDBJ whole genome shotgun (WGS) entry which is preliminary data.</text>
</comment>
<sequence>MKQTIERVTPRIAREWMKLNVGNRPLRVGHVEMFHAMFGRGEFVTSIQGIAFDEDGNLMDGQHRLTAISLLPDGWEGRIVVWRDVSRDTVFPVLDTVSSPRSIADVLRIGRDLSEVGSFLGMLLANGRTGRTPQFVDPIVAWLMPEFNELMEFCPTRKRTWSSAPVRAAAILAMKTSRDRDYIKLVYQALVRRDFSSMSPVVKALANAEIDGRIGSKSTPDLFARCVKVFDPRNANLKKVQVADAAPVLEWARSVVERGLVPPPPPPAKKVRVAARDGALRAVAGA</sequence>
<reference evidence="1 2" key="1">
    <citation type="journal article" date="2017" name="Int. J. Syst. Evol. Microbiol.">
        <title>Ramlibacter monticola sp. nov., isolated from forest soil.</title>
        <authorList>
            <person name="Chaudhary D.K."/>
            <person name="Kim J."/>
        </authorList>
    </citation>
    <scope>NUCLEOTIDE SEQUENCE [LARGE SCALE GENOMIC DNA]</scope>
    <source>
        <strain evidence="1 2">KACC 19175</strain>
    </source>
</reference>
<protein>
    <submittedName>
        <fullName evidence="1">Uncharacterized protein</fullName>
    </submittedName>
</protein>
<dbReference type="RefSeq" id="WP_201676994.1">
    <property type="nucleotide sequence ID" value="NZ_JAEQNE010000008.1"/>
</dbReference>
<evidence type="ECO:0000313" key="2">
    <source>
        <dbReference type="Proteomes" id="UP000599109"/>
    </source>
</evidence>
<dbReference type="EMBL" id="JAEQNE010000008">
    <property type="protein sequence ID" value="MBL0394317.1"/>
    <property type="molecule type" value="Genomic_DNA"/>
</dbReference>
<name>A0A936Z4Q3_9BURK</name>
<keyword evidence="2" id="KW-1185">Reference proteome</keyword>
<organism evidence="1 2">
    <name type="scientific">Ramlibacter monticola</name>
    <dbReference type="NCBI Taxonomy" id="1926872"/>
    <lineage>
        <taxon>Bacteria</taxon>
        <taxon>Pseudomonadati</taxon>
        <taxon>Pseudomonadota</taxon>
        <taxon>Betaproteobacteria</taxon>
        <taxon>Burkholderiales</taxon>
        <taxon>Comamonadaceae</taxon>
        <taxon>Ramlibacter</taxon>
    </lineage>
</organism>
<dbReference type="Proteomes" id="UP000599109">
    <property type="component" value="Unassembled WGS sequence"/>
</dbReference>
<evidence type="ECO:0000313" key="1">
    <source>
        <dbReference type="EMBL" id="MBL0394317.1"/>
    </source>
</evidence>
<dbReference type="AlphaFoldDB" id="A0A936Z4Q3"/>